<protein>
    <submittedName>
        <fullName evidence="1">Uncharacterized protein</fullName>
    </submittedName>
</protein>
<dbReference type="RefSeq" id="WP_014289685.1">
    <property type="nucleotide sequence ID" value="NC_016645.1"/>
</dbReference>
<keyword evidence="2" id="KW-1185">Reference proteome</keyword>
<gene>
    <name evidence="1" type="ORF">P186_2474</name>
</gene>
<dbReference type="Proteomes" id="UP000005867">
    <property type="component" value="Chromosome"/>
</dbReference>
<dbReference type="GeneID" id="11594076"/>
<dbReference type="STRING" id="1104324.P186_2474"/>
<dbReference type="EMBL" id="CP003098">
    <property type="protein sequence ID" value="AET33860.1"/>
    <property type="molecule type" value="Genomic_DNA"/>
</dbReference>
<name>G7VCQ5_9CREN</name>
<dbReference type="OrthoDB" id="377336at2157"/>
<accession>G7VCQ5</accession>
<dbReference type="KEGG" id="pyr:P186_2474"/>
<dbReference type="eggNOG" id="arCOG07691">
    <property type="taxonomic scope" value="Archaea"/>
</dbReference>
<reference evidence="1 2" key="1">
    <citation type="journal article" date="2012" name="J. Bacteriol.">
        <title>Complete genome sequence of strain 1860, a crenarchaeon of the genus pyrobaculum able to grow with various electron acceptors.</title>
        <authorList>
            <person name="Mardanov A.V."/>
            <person name="Gumerov V.M."/>
            <person name="Slobodkina G.B."/>
            <person name="Beletsky A.V."/>
            <person name="Bonch-Osmolovskaya E.A."/>
            <person name="Ravin N.V."/>
            <person name="Skryabin K.G."/>
        </authorList>
    </citation>
    <scope>NUCLEOTIDE SEQUENCE [LARGE SCALE GENOMIC DNA]</scope>
    <source>
        <strain evidence="1 2">1860</strain>
    </source>
</reference>
<evidence type="ECO:0000313" key="2">
    <source>
        <dbReference type="Proteomes" id="UP000005867"/>
    </source>
</evidence>
<organism evidence="1 2">
    <name type="scientific">Pyrobaculum ferrireducens</name>
    <dbReference type="NCBI Taxonomy" id="1104324"/>
    <lineage>
        <taxon>Archaea</taxon>
        <taxon>Thermoproteota</taxon>
        <taxon>Thermoprotei</taxon>
        <taxon>Thermoproteales</taxon>
        <taxon>Thermoproteaceae</taxon>
        <taxon>Pyrobaculum</taxon>
    </lineage>
</organism>
<dbReference type="HOGENOM" id="CLU_375379_0_0_2"/>
<sequence>MLKRLIPVVALLLATLLQAQQLSEVCLPVAALGLAGHPSHMLGAMWWNGTEWLSTPLYVEAKAITIIYINELNKTNPSVGRAVVLPPALEPGTKLCMYLPHRNATRPPGIMPDLEGIYALVQSDDRTTYHILLATTIPAASPDNLTSARLNAKVLQRQVHKPAVRRITNQPQSPTVGEIEPLYNSYYATTATYDYIGAFKLKQTDKYYKYPCFASSSVGGTIQLPPNTYAAEVVITAASTIPSTTLFGATHNVWIRETYQDGSSYTTGYSVYLSPSAPYATIYHVFKRGGAKTVEISLVIAGTPPNYECTFDAFVVIYGSASGYWQRFHVVSSDIATGALNVPPRVQSDGYYLVFPGYTVPPGVAYSTTYLIGSLTLCGTSKNYIDIYWGTTYATRVYGQSVSSGCWRYTINTWIPPYENAKTGGSTDPILVGPIDGYTATVSNAKLAIYGLYRPEPNRYTSYLWRDGVLPWLYAVYTTPFYAQRVEIKIYDRGQNPNTDSMRLAAYLSPYQNGALCPGEAFKIKLALNGGGTQLRGGNPSLYVQGGSTYDIASQILGWVTQLFATMGKILEKIGNYLSWLLLADPTVNAITGNTYAQVSNDYNYLVVSVYVNVYDTGKPIVLTMPFELSFPGSGGDYSISTKEVYMCGRLIYSYSSSIPVAQYYKPVSFINMYATQYVDVYRTFTCGKQEDLSNVPASLQCNVNNYR</sequence>
<evidence type="ECO:0000313" key="1">
    <source>
        <dbReference type="EMBL" id="AET33860.1"/>
    </source>
</evidence>
<dbReference type="BioCyc" id="PSP1104324:GJSN-2420-MONOMER"/>
<dbReference type="AlphaFoldDB" id="G7VCQ5"/>
<proteinExistence type="predicted"/>